<dbReference type="Gene3D" id="2.60.40.10">
    <property type="entry name" value="Immunoglobulins"/>
    <property type="match status" value="2"/>
</dbReference>
<organism evidence="7 8">
    <name type="scientific">Popillia japonica</name>
    <name type="common">Japanese beetle</name>
    <dbReference type="NCBI Taxonomy" id="7064"/>
    <lineage>
        <taxon>Eukaryota</taxon>
        <taxon>Metazoa</taxon>
        <taxon>Ecdysozoa</taxon>
        <taxon>Arthropoda</taxon>
        <taxon>Hexapoda</taxon>
        <taxon>Insecta</taxon>
        <taxon>Pterygota</taxon>
        <taxon>Neoptera</taxon>
        <taxon>Endopterygota</taxon>
        <taxon>Coleoptera</taxon>
        <taxon>Polyphaga</taxon>
        <taxon>Scarabaeiformia</taxon>
        <taxon>Scarabaeidae</taxon>
        <taxon>Rutelinae</taxon>
        <taxon>Popillia</taxon>
    </lineage>
</organism>
<keyword evidence="3" id="KW-1015">Disulfide bond</keyword>
<protein>
    <recommendedName>
        <fullName evidence="6">Ig-like domain-containing protein</fullName>
    </recommendedName>
</protein>
<evidence type="ECO:0000313" key="7">
    <source>
        <dbReference type="EMBL" id="KAK9737345.1"/>
    </source>
</evidence>
<accession>A0AAW1LU17</accession>
<dbReference type="InterPro" id="IPR003599">
    <property type="entry name" value="Ig_sub"/>
</dbReference>
<dbReference type="InterPro" id="IPR013783">
    <property type="entry name" value="Ig-like_fold"/>
</dbReference>
<dbReference type="GO" id="GO:0043005">
    <property type="term" value="C:neuron projection"/>
    <property type="evidence" value="ECO:0007669"/>
    <property type="project" value="TreeGrafter"/>
</dbReference>
<feature type="chain" id="PRO_5044024911" description="Ig-like domain-containing protein" evidence="5">
    <location>
        <begin position="25"/>
        <end position="256"/>
    </location>
</feature>
<keyword evidence="8" id="KW-1185">Reference proteome</keyword>
<dbReference type="Proteomes" id="UP001458880">
    <property type="component" value="Unassembled WGS sequence"/>
</dbReference>
<keyword evidence="1 5" id="KW-0732">Signal</keyword>
<dbReference type="PANTHER" id="PTHR12231:SF218">
    <property type="entry name" value="MICROFIBRILLAR-ASSOCIATED PROTEIN 3-LIKE"/>
    <property type="match status" value="1"/>
</dbReference>
<keyword evidence="2" id="KW-0677">Repeat</keyword>
<dbReference type="EMBL" id="JASPKY010000101">
    <property type="protein sequence ID" value="KAK9737345.1"/>
    <property type="molecule type" value="Genomic_DNA"/>
</dbReference>
<dbReference type="AlphaFoldDB" id="A0AAW1LU17"/>
<proteinExistence type="predicted"/>
<gene>
    <name evidence="7" type="ORF">QE152_g10815</name>
</gene>
<reference evidence="7 8" key="1">
    <citation type="journal article" date="2024" name="BMC Genomics">
        <title>De novo assembly and annotation of Popillia japonica's genome with initial clues to its potential as an invasive pest.</title>
        <authorList>
            <person name="Cucini C."/>
            <person name="Boschi S."/>
            <person name="Funari R."/>
            <person name="Cardaioli E."/>
            <person name="Iannotti N."/>
            <person name="Marturano G."/>
            <person name="Paoli F."/>
            <person name="Bruttini M."/>
            <person name="Carapelli A."/>
            <person name="Frati F."/>
            <person name="Nardi F."/>
        </authorList>
    </citation>
    <scope>NUCLEOTIDE SEQUENCE [LARGE SCALE GENOMIC DNA]</scope>
    <source>
        <strain evidence="7">DMR45628</strain>
    </source>
</reference>
<dbReference type="InterPro" id="IPR003598">
    <property type="entry name" value="Ig_sub2"/>
</dbReference>
<feature type="signal peptide" evidence="5">
    <location>
        <begin position="1"/>
        <end position="24"/>
    </location>
</feature>
<keyword evidence="4" id="KW-0393">Immunoglobulin domain</keyword>
<dbReference type="PROSITE" id="PS50835">
    <property type="entry name" value="IG_LIKE"/>
    <property type="match status" value="1"/>
</dbReference>
<dbReference type="CDD" id="cd00096">
    <property type="entry name" value="Ig"/>
    <property type="match status" value="1"/>
</dbReference>
<dbReference type="PANTHER" id="PTHR12231">
    <property type="entry name" value="CTX-RELATED TYPE I TRANSMEMBRANE PROTEIN"/>
    <property type="match status" value="1"/>
</dbReference>
<comment type="caution">
    <text evidence="7">The sequence shown here is derived from an EMBL/GenBank/DDBJ whole genome shotgun (WGS) entry which is preliminary data.</text>
</comment>
<dbReference type="SMART" id="SM00409">
    <property type="entry name" value="IG"/>
    <property type="match status" value="2"/>
</dbReference>
<dbReference type="InterPro" id="IPR007110">
    <property type="entry name" value="Ig-like_dom"/>
</dbReference>
<sequence length="256" mass="28692">MVKSTLILLPVLLLVLNSSKHLHATNINNNEIEGDDRDQTWVSIKSIRNKVEVAEGDLVELECEASGTPQPQIHFDEEATDLDHLSMSPHHLLHHSTTALVRTVARLRFIPKRSQVVYCKAFAGGKTDQAAIKIIVTKSKLSFLNNEILQYSDMDGVAKYQSPRITFFDTMYLDEIGNNVVLPCRSSGNGKVGKVWLNENQEVLNTNNDKRLTVTPMGDLIIENVQWSDLGLYTCLAKNSYGEDSISTFLYPMAKE</sequence>
<dbReference type="Pfam" id="PF13927">
    <property type="entry name" value="Ig_3"/>
    <property type="match status" value="1"/>
</dbReference>
<name>A0AAW1LU17_POPJA</name>
<evidence type="ECO:0000259" key="6">
    <source>
        <dbReference type="PROSITE" id="PS50835"/>
    </source>
</evidence>
<feature type="domain" description="Ig-like" evidence="6">
    <location>
        <begin position="163"/>
        <end position="247"/>
    </location>
</feature>
<evidence type="ECO:0000256" key="1">
    <source>
        <dbReference type="ARBA" id="ARBA00022729"/>
    </source>
</evidence>
<evidence type="ECO:0000313" key="8">
    <source>
        <dbReference type="Proteomes" id="UP001458880"/>
    </source>
</evidence>
<evidence type="ECO:0000256" key="3">
    <source>
        <dbReference type="ARBA" id="ARBA00023157"/>
    </source>
</evidence>
<dbReference type="InterPro" id="IPR036179">
    <property type="entry name" value="Ig-like_dom_sf"/>
</dbReference>
<dbReference type="SUPFAM" id="SSF48726">
    <property type="entry name" value="Immunoglobulin"/>
    <property type="match status" value="2"/>
</dbReference>
<dbReference type="InterPro" id="IPR051170">
    <property type="entry name" value="Neural/epithelial_adhesion"/>
</dbReference>
<evidence type="ECO:0000256" key="4">
    <source>
        <dbReference type="ARBA" id="ARBA00023319"/>
    </source>
</evidence>
<evidence type="ECO:0000256" key="2">
    <source>
        <dbReference type="ARBA" id="ARBA00022737"/>
    </source>
</evidence>
<evidence type="ECO:0000256" key="5">
    <source>
        <dbReference type="SAM" id="SignalP"/>
    </source>
</evidence>
<dbReference type="SMART" id="SM00408">
    <property type="entry name" value="IGc2"/>
    <property type="match status" value="1"/>
</dbReference>